<proteinExistence type="predicted"/>
<evidence type="ECO:0000313" key="2">
    <source>
        <dbReference type="Proteomes" id="UP000609530"/>
    </source>
</evidence>
<reference evidence="1 2" key="1">
    <citation type="journal article" date="2020" name="Microorganisms">
        <title>Reliable Identification of Environmental Pseudomonas Isolates Using the rpoD Gene.</title>
        <authorList>
            <consortium name="The Broad Institute Genome Sequencing Platform"/>
            <person name="Girard L."/>
            <person name="Lood C."/>
            <person name="Rokni-Zadeh H."/>
            <person name="van Noort V."/>
            <person name="Lavigne R."/>
            <person name="De Mot R."/>
        </authorList>
    </citation>
    <scope>NUCLEOTIDE SEQUENCE [LARGE SCALE GENOMIC DNA]</scope>
    <source>
        <strain evidence="1 2">RD9SR1</strain>
    </source>
</reference>
<name>A0ABS6QA62_9PSED</name>
<comment type="caution">
    <text evidence="1">The sequence shown here is derived from an EMBL/GenBank/DDBJ whole genome shotgun (WGS) entry which is preliminary data.</text>
</comment>
<evidence type="ECO:0000313" key="1">
    <source>
        <dbReference type="EMBL" id="MBV4491083.1"/>
    </source>
</evidence>
<dbReference type="RefSeq" id="WP_186677162.1">
    <property type="nucleotide sequence ID" value="NZ_JABWRZ020000001.1"/>
</dbReference>
<protein>
    <submittedName>
        <fullName evidence="1">Uncharacterized protein</fullName>
    </submittedName>
</protein>
<accession>A0ABS6QA62</accession>
<organism evidence="1 2">
    <name type="scientific">Pseudomonas oryzicola</name>
    <dbReference type="NCBI Taxonomy" id="485876"/>
    <lineage>
        <taxon>Bacteria</taxon>
        <taxon>Pseudomonadati</taxon>
        <taxon>Pseudomonadota</taxon>
        <taxon>Gammaproteobacteria</taxon>
        <taxon>Pseudomonadales</taxon>
        <taxon>Pseudomonadaceae</taxon>
        <taxon>Pseudomonas</taxon>
    </lineage>
</organism>
<dbReference type="Proteomes" id="UP000609530">
    <property type="component" value="Unassembled WGS sequence"/>
</dbReference>
<sequence>MKVHDSLRSNHDEVALNALDGQEVFAPNGTPRVICVAELAEELGDYQIPPAGINTVYP</sequence>
<gene>
    <name evidence="1" type="ORF">HU760_010815</name>
</gene>
<keyword evidence="2" id="KW-1185">Reference proteome</keyword>
<dbReference type="EMBL" id="JABWRZ020000001">
    <property type="protein sequence ID" value="MBV4491083.1"/>
    <property type="molecule type" value="Genomic_DNA"/>
</dbReference>